<dbReference type="EMBL" id="GBXM01014964">
    <property type="protein sequence ID" value="JAH93613.1"/>
    <property type="molecule type" value="Transcribed_RNA"/>
</dbReference>
<reference evidence="1" key="2">
    <citation type="journal article" date="2015" name="Fish Shellfish Immunol.">
        <title>Early steps in the European eel (Anguilla anguilla)-Vibrio vulnificus interaction in the gills: Role of the RtxA13 toxin.</title>
        <authorList>
            <person name="Callol A."/>
            <person name="Pajuelo D."/>
            <person name="Ebbesson L."/>
            <person name="Teles M."/>
            <person name="MacKenzie S."/>
            <person name="Amaro C."/>
        </authorList>
    </citation>
    <scope>NUCLEOTIDE SEQUENCE</scope>
</reference>
<sequence length="45" mass="5057">MMKVPEYFQLQLGVIKGVEGRLIILAGILKTAWLRSCCTYTELAV</sequence>
<reference evidence="1" key="1">
    <citation type="submission" date="2014-11" db="EMBL/GenBank/DDBJ databases">
        <authorList>
            <person name="Amaro Gonzalez C."/>
        </authorList>
    </citation>
    <scope>NUCLEOTIDE SEQUENCE</scope>
</reference>
<protein>
    <submittedName>
        <fullName evidence="1">Uncharacterized protein</fullName>
    </submittedName>
</protein>
<dbReference type="AlphaFoldDB" id="A0A0E9WVS4"/>
<proteinExistence type="predicted"/>
<organism evidence="1">
    <name type="scientific">Anguilla anguilla</name>
    <name type="common">European freshwater eel</name>
    <name type="synonym">Muraena anguilla</name>
    <dbReference type="NCBI Taxonomy" id="7936"/>
    <lineage>
        <taxon>Eukaryota</taxon>
        <taxon>Metazoa</taxon>
        <taxon>Chordata</taxon>
        <taxon>Craniata</taxon>
        <taxon>Vertebrata</taxon>
        <taxon>Euteleostomi</taxon>
        <taxon>Actinopterygii</taxon>
        <taxon>Neopterygii</taxon>
        <taxon>Teleostei</taxon>
        <taxon>Anguilliformes</taxon>
        <taxon>Anguillidae</taxon>
        <taxon>Anguilla</taxon>
    </lineage>
</organism>
<name>A0A0E9WVS4_ANGAN</name>
<evidence type="ECO:0000313" key="1">
    <source>
        <dbReference type="EMBL" id="JAH93613.1"/>
    </source>
</evidence>
<accession>A0A0E9WVS4</accession>